<evidence type="ECO:0000256" key="5">
    <source>
        <dbReference type="ARBA" id="ARBA00022801"/>
    </source>
</evidence>
<keyword evidence="2 11" id="KW-0547">Nucleotide-binding</keyword>
<feature type="binding site" evidence="11">
    <location>
        <begin position="98"/>
        <end position="105"/>
    </location>
    <ligand>
        <name>ATP</name>
        <dbReference type="ChEBI" id="CHEBI:30616"/>
    </ligand>
</feature>
<evidence type="ECO:0000256" key="13">
    <source>
        <dbReference type="RuleBase" id="RU003555"/>
    </source>
</evidence>
<keyword evidence="8 11" id="KW-0346">Stress response</keyword>
<keyword evidence="9 11" id="KW-0238">DNA-binding</keyword>
<evidence type="ECO:0000256" key="10">
    <source>
        <dbReference type="ARBA" id="ARBA00023204"/>
    </source>
</evidence>
<dbReference type="GO" id="GO:0003684">
    <property type="term" value="F:damaged DNA binding"/>
    <property type="evidence" value="ECO:0007669"/>
    <property type="project" value="InterPro"/>
</dbReference>
<dbReference type="FunFam" id="3.40.50.300:FF:000050">
    <property type="entry name" value="DNA repair protein RadA"/>
    <property type="match status" value="1"/>
</dbReference>
<evidence type="ECO:0000256" key="4">
    <source>
        <dbReference type="ARBA" id="ARBA00022771"/>
    </source>
</evidence>
<dbReference type="Proteomes" id="UP000526033">
    <property type="component" value="Unassembled WGS sequence"/>
</dbReference>
<dbReference type="PANTHER" id="PTHR32472:SF10">
    <property type="entry name" value="DNA REPAIR PROTEIN RADA-LIKE PROTEIN"/>
    <property type="match status" value="1"/>
</dbReference>
<keyword evidence="3 11" id="KW-0227">DNA damage</keyword>
<dbReference type="GO" id="GO:0005829">
    <property type="term" value="C:cytosol"/>
    <property type="evidence" value="ECO:0007669"/>
    <property type="project" value="TreeGrafter"/>
</dbReference>
<dbReference type="InterPro" id="IPR020588">
    <property type="entry name" value="RecA_ATP-bd"/>
</dbReference>
<dbReference type="PRINTS" id="PR01874">
    <property type="entry name" value="DNAREPAIRADA"/>
</dbReference>
<evidence type="ECO:0000256" key="8">
    <source>
        <dbReference type="ARBA" id="ARBA00023016"/>
    </source>
</evidence>
<dbReference type="NCBIfam" id="TIGR00416">
    <property type="entry name" value="sms"/>
    <property type="match status" value="1"/>
</dbReference>
<keyword evidence="1 11" id="KW-0479">Metal-binding</keyword>
<evidence type="ECO:0000256" key="11">
    <source>
        <dbReference type="HAMAP-Rule" id="MF_01498"/>
    </source>
</evidence>
<dbReference type="Pfam" id="PF13481">
    <property type="entry name" value="AAA_25"/>
    <property type="match status" value="1"/>
</dbReference>
<keyword evidence="10 11" id="KW-0234">DNA repair</keyword>
<accession>A0A7X9HGY3</accession>
<dbReference type="InterPro" id="IPR027417">
    <property type="entry name" value="P-loop_NTPase"/>
</dbReference>
<evidence type="ECO:0000313" key="16">
    <source>
        <dbReference type="Proteomes" id="UP000526033"/>
    </source>
</evidence>
<gene>
    <name evidence="11 15" type="primary">radA</name>
    <name evidence="15" type="ORF">GYA27_01260</name>
</gene>
<name>A0A7X9HGY3_UNCKA</name>
<dbReference type="Pfam" id="PF18073">
    <property type="entry name" value="Zn_ribbon_LapB"/>
    <property type="match status" value="1"/>
</dbReference>
<sequence>MPKLKTVYICQNCAFESLNWVGQCPNCQSWNSFIEEIRDTRPLSTLSGSAKGKSAAITPLKLSSIVAKAPKRLSSNMEEFDRVLGGGFVPGQVILLGGEPGIGKSTILTEITRSLGTHDVMYVCGEESVDQIKLRTTRMGYAAENLFMLAETNVNDVTSAIDQQKNLSLVIVDSIQTLYHPELTGLAGSVTQVRGCTQLLTNTAKAKGVPIILIGHVTKEGVVAGPKVLEHLVDTILYLEGDSQHLYRILRTDKNRFGPVSEVGIFEMTESGMREVLNPSEISLTSTSEKTSGSCITVIMEGYRPLLFEVQALTVRTAFGYPKRTTSGFNVNRLQVLIAILEKRCGLDLSNHDVYLNVAGGFKINEYAADLAVCIAMASALKDKPVKPKTVVFGECGLNGEIRKVAHQDKRVKEAKKLGYSSVISPENCNGIADAIKKSI</sequence>
<dbReference type="GO" id="GO:0005524">
    <property type="term" value="F:ATP binding"/>
    <property type="evidence" value="ECO:0007669"/>
    <property type="project" value="UniProtKB-UniRule"/>
</dbReference>
<dbReference type="PANTHER" id="PTHR32472">
    <property type="entry name" value="DNA REPAIR PROTEIN RADA"/>
    <property type="match status" value="1"/>
</dbReference>
<evidence type="ECO:0000256" key="9">
    <source>
        <dbReference type="ARBA" id="ARBA00023125"/>
    </source>
</evidence>
<comment type="function">
    <text evidence="11">Plays a role in repairing double-strand DNA breaks, probably involving stabilizing or processing branched DNA or blocked replication forks.</text>
</comment>
<dbReference type="GO" id="GO:0140664">
    <property type="term" value="F:ATP-dependent DNA damage sensor activity"/>
    <property type="evidence" value="ECO:0007669"/>
    <property type="project" value="InterPro"/>
</dbReference>
<evidence type="ECO:0000256" key="1">
    <source>
        <dbReference type="ARBA" id="ARBA00022723"/>
    </source>
</evidence>
<dbReference type="CDD" id="cd01121">
    <property type="entry name" value="RadA_SMS_N"/>
    <property type="match status" value="1"/>
</dbReference>
<reference evidence="15 16" key="1">
    <citation type="journal article" date="2020" name="Biotechnol. Biofuels">
        <title>New insights from the biogas microbiome by comprehensive genome-resolved metagenomics of nearly 1600 species originating from multiple anaerobic digesters.</title>
        <authorList>
            <person name="Campanaro S."/>
            <person name="Treu L."/>
            <person name="Rodriguez-R L.M."/>
            <person name="Kovalovszki A."/>
            <person name="Ziels R.M."/>
            <person name="Maus I."/>
            <person name="Zhu X."/>
            <person name="Kougias P.G."/>
            <person name="Basile A."/>
            <person name="Luo G."/>
            <person name="Schluter A."/>
            <person name="Konstantinidis K.T."/>
            <person name="Angelidaki I."/>
        </authorList>
    </citation>
    <scope>NUCLEOTIDE SEQUENCE [LARGE SCALE GENOMIC DNA]</scope>
    <source>
        <strain evidence="15">AS27yjCOA_165</strain>
    </source>
</reference>
<dbReference type="Gene3D" id="3.40.50.300">
    <property type="entry name" value="P-loop containing nucleotide triphosphate hydrolases"/>
    <property type="match status" value="1"/>
</dbReference>
<keyword evidence="4 13" id="KW-0863">Zinc-finger</keyword>
<dbReference type="PROSITE" id="PS50162">
    <property type="entry name" value="RECA_2"/>
    <property type="match status" value="1"/>
</dbReference>
<evidence type="ECO:0000256" key="3">
    <source>
        <dbReference type="ARBA" id="ARBA00022763"/>
    </source>
</evidence>
<evidence type="ECO:0000256" key="6">
    <source>
        <dbReference type="ARBA" id="ARBA00022833"/>
    </source>
</evidence>
<protein>
    <recommendedName>
        <fullName evidence="11 12">DNA repair protein RadA</fullName>
    </recommendedName>
</protein>
<dbReference type="AlphaFoldDB" id="A0A7X9HGY3"/>
<dbReference type="GO" id="GO:0000725">
    <property type="term" value="P:recombinational repair"/>
    <property type="evidence" value="ECO:0007669"/>
    <property type="project" value="UniProtKB-UniRule"/>
</dbReference>
<dbReference type="InterPro" id="IPR004504">
    <property type="entry name" value="DNA_repair_RadA"/>
</dbReference>
<dbReference type="EMBL" id="JAAZNL010000012">
    <property type="protein sequence ID" value="NMB69816.1"/>
    <property type="molecule type" value="Genomic_DNA"/>
</dbReference>
<comment type="caution">
    <text evidence="15">The sequence shown here is derived from an EMBL/GenBank/DDBJ whole genome shotgun (WGS) entry which is preliminary data.</text>
</comment>
<dbReference type="SMART" id="SM00382">
    <property type="entry name" value="AAA"/>
    <property type="match status" value="1"/>
</dbReference>
<evidence type="ECO:0000256" key="7">
    <source>
        <dbReference type="ARBA" id="ARBA00022840"/>
    </source>
</evidence>
<dbReference type="SUPFAM" id="SSF52540">
    <property type="entry name" value="P-loop containing nucleoside triphosphate hydrolases"/>
    <property type="match status" value="1"/>
</dbReference>
<proteinExistence type="inferred from homology"/>
<dbReference type="InterPro" id="IPR014721">
    <property type="entry name" value="Ribsml_uS5_D2-typ_fold_subgr"/>
</dbReference>
<dbReference type="SUPFAM" id="SSF54211">
    <property type="entry name" value="Ribosomal protein S5 domain 2-like"/>
    <property type="match status" value="1"/>
</dbReference>
<comment type="domain">
    <text evidence="11">The middle region has homology to RecA with ATPase motifs including the RadA KNRFG motif, while the C-terminus is homologous to Lon protease.</text>
</comment>
<comment type="function">
    <text evidence="13">DNA-dependent ATPase involved in processing of recombination intermediates, plays a role in repairing DNA breaks. Stimulates the branch migration of RecA-mediated strand transfer reactions, allowing the 3' invading strand to extend heteroduplex DNA faster. Binds ssDNA in the presence of ADP but not other nucleotides, has ATPase activity that is stimulated by ssDNA and various branched DNA structures, but inhibited by SSB. Does not have RecA's homology-searching function.</text>
</comment>
<dbReference type="InterPro" id="IPR003593">
    <property type="entry name" value="AAA+_ATPase"/>
</dbReference>
<keyword evidence="7 11" id="KW-0067">ATP-binding</keyword>
<evidence type="ECO:0000256" key="12">
    <source>
        <dbReference type="NCBIfam" id="TIGR00416"/>
    </source>
</evidence>
<keyword evidence="5" id="KW-0378">Hydrolase</keyword>
<dbReference type="InterPro" id="IPR041166">
    <property type="entry name" value="Rubredoxin_2"/>
</dbReference>
<feature type="domain" description="RecA family profile 1" evidence="14">
    <location>
        <begin position="69"/>
        <end position="217"/>
    </location>
</feature>
<evidence type="ECO:0000256" key="2">
    <source>
        <dbReference type="ARBA" id="ARBA00022741"/>
    </source>
</evidence>
<dbReference type="Gene3D" id="3.30.230.10">
    <property type="match status" value="1"/>
</dbReference>
<feature type="region of interest" description="Lon-protease-like" evidence="11">
    <location>
        <begin position="353"/>
        <end position="440"/>
    </location>
</feature>
<organism evidence="15 16">
    <name type="scientific">candidate division WWE3 bacterium</name>
    <dbReference type="NCBI Taxonomy" id="2053526"/>
    <lineage>
        <taxon>Bacteria</taxon>
        <taxon>Katanobacteria</taxon>
    </lineage>
</organism>
<dbReference type="InterPro" id="IPR020568">
    <property type="entry name" value="Ribosomal_Su5_D2-typ_SF"/>
</dbReference>
<dbReference type="HAMAP" id="MF_01498">
    <property type="entry name" value="RadA_bact"/>
    <property type="match status" value="1"/>
</dbReference>
<evidence type="ECO:0000313" key="15">
    <source>
        <dbReference type="EMBL" id="NMB69816.1"/>
    </source>
</evidence>
<comment type="similarity">
    <text evidence="11 13">Belongs to the RecA family. RadA subfamily.</text>
</comment>
<dbReference type="Pfam" id="PF13541">
    <property type="entry name" value="ChlI"/>
    <property type="match status" value="1"/>
</dbReference>
<dbReference type="GO" id="GO:0016787">
    <property type="term" value="F:hydrolase activity"/>
    <property type="evidence" value="ECO:0007669"/>
    <property type="project" value="UniProtKB-KW"/>
</dbReference>
<feature type="short sequence motif" description="RadA KNRFG motif" evidence="11">
    <location>
        <begin position="254"/>
        <end position="258"/>
    </location>
</feature>
<dbReference type="GO" id="GO:0008270">
    <property type="term" value="F:zinc ion binding"/>
    <property type="evidence" value="ECO:0007669"/>
    <property type="project" value="UniProtKB-KW"/>
</dbReference>
<evidence type="ECO:0000259" key="14">
    <source>
        <dbReference type="PROSITE" id="PS50162"/>
    </source>
</evidence>
<keyword evidence="6 13" id="KW-0862">Zinc</keyword>